<dbReference type="GO" id="GO:0010181">
    <property type="term" value="F:FMN binding"/>
    <property type="evidence" value="ECO:0007669"/>
    <property type="project" value="InterPro"/>
</dbReference>
<dbReference type="PANTHER" id="PTHR43687">
    <property type="entry name" value="ADENYLYLSULFATE REDUCTASE, BETA SUBUNIT"/>
    <property type="match status" value="1"/>
</dbReference>
<sequence length="258" mass="30180">MKNIGIVYFSGTGNTKFVANNIKRELEIYNKQVNLINIEKGNINLKEYDSIIIGGPVYLDRYPEILIKYMEENLKGFTGKCMLFSTQASDKEAIAFQHCIHRVPFLNITYTMFIPMPNNFYNFMFKRSSKEEEKQLLLESISLIKSGVKDFLEGILKTYPKKNINEKIIDLVYHIVYPHYVNYVTKKISIEKDKCINCKMCEMRCPVQSIRIDDKVTFKKNCLLCQRCMSSCPRDAFSYNGKSFIQYNPDFNTFKTIK</sequence>
<dbReference type="PROSITE" id="PS00201">
    <property type="entry name" value="FLAVODOXIN"/>
    <property type="match status" value="1"/>
</dbReference>
<dbReference type="SUPFAM" id="SSF52218">
    <property type="entry name" value="Flavoproteins"/>
    <property type="match status" value="1"/>
</dbReference>
<protein>
    <submittedName>
        <fullName evidence="6">EFR1 family ferrodoxin</fullName>
    </submittedName>
</protein>
<gene>
    <name evidence="6" type="ORF">JW646_00110</name>
</gene>
<proteinExistence type="predicted"/>
<keyword evidence="4" id="KW-0411">Iron-sulfur</keyword>
<evidence type="ECO:0000313" key="6">
    <source>
        <dbReference type="EMBL" id="UEL47891.1"/>
    </source>
</evidence>
<dbReference type="Gene3D" id="3.30.70.20">
    <property type="match status" value="1"/>
</dbReference>
<evidence type="ECO:0000256" key="2">
    <source>
        <dbReference type="ARBA" id="ARBA00022723"/>
    </source>
</evidence>
<dbReference type="InterPro" id="IPR047964">
    <property type="entry name" value="EFR1-like"/>
</dbReference>
<reference evidence="6 7" key="1">
    <citation type="journal article" date="2023" name="Int. J. Syst. Evol. Microbiol.">
        <title>Terrisporobacter hibernicus sp. nov., isolated from bovine faeces in Northern Ireland.</title>
        <authorList>
            <person name="Mitchell M."/>
            <person name="Nguyen S.V."/>
            <person name="Connor M."/>
            <person name="Fairley D.J."/>
            <person name="Donoghue O."/>
            <person name="Marshall H."/>
            <person name="Koolman L."/>
            <person name="McMullan G."/>
            <person name="Schaffer K.E."/>
            <person name="McGrath J.W."/>
            <person name="Fanning S."/>
        </authorList>
    </citation>
    <scope>NUCLEOTIDE SEQUENCE [LARGE SCALE GENOMIC DNA]</scope>
    <source>
        <strain evidence="6 7">MCA3</strain>
    </source>
</reference>
<dbReference type="Pfam" id="PF00037">
    <property type="entry name" value="Fer4"/>
    <property type="match status" value="1"/>
</dbReference>
<dbReference type="InterPro" id="IPR017900">
    <property type="entry name" value="4Fe4S_Fe_S_CS"/>
</dbReference>
<keyword evidence="3" id="KW-0408">Iron</keyword>
<dbReference type="Pfam" id="PF12724">
    <property type="entry name" value="Flavodoxin_5"/>
    <property type="match status" value="1"/>
</dbReference>
<dbReference type="NCBIfam" id="NF038196">
    <property type="entry name" value="ferrodoxin_EFR1"/>
    <property type="match status" value="1"/>
</dbReference>
<dbReference type="AlphaFoldDB" id="A0AAX2ZGE3"/>
<name>A0AAX2ZGE3_9FIRM</name>
<evidence type="ECO:0000259" key="5">
    <source>
        <dbReference type="PROSITE" id="PS51379"/>
    </source>
</evidence>
<dbReference type="SUPFAM" id="SSF54862">
    <property type="entry name" value="4Fe-4S ferredoxins"/>
    <property type="match status" value="1"/>
</dbReference>
<dbReference type="RefSeq" id="WP_148557701.1">
    <property type="nucleotide sequence ID" value="NZ_CP081135.1"/>
</dbReference>
<keyword evidence="2" id="KW-0479">Metal-binding</keyword>
<dbReference type="GO" id="GO:0046872">
    <property type="term" value="F:metal ion binding"/>
    <property type="evidence" value="ECO:0007669"/>
    <property type="project" value="UniProtKB-KW"/>
</dbReference>
<keyword evidence="7" id="KW-1185">Reference proteome</keyword>
<dbReference type="Gene3D" id="3.40.50.360">
    <property type="match status" value="1"/>
</dbReference>
<evidence type="ECO:0000256" key="4">
    <source>
        <dbReference type="ARBA" id="ARBA00023014"/>
    </source>
</evidence>
<evidence type="ECO:0000313" key="7">
    <source>
        <dbReference type="Proteomes" id="UP001198983"/>
    </source>
</evidence>
<feature type="domain" description="4Fe-4S ferredoxin-type" evidence="5">
    <location>
        <begin position="186"/>
        <end position="215"/>
    </location>
</feature>
<dbReference type="EMBL" id="CP081135">
    <property type="protein sequence ID" value="UEL47891.1"/>
    <property type="molecule type" value="Genomic_DNA"/>
</dbReference>
<dbReference type="PANTHER" id="PTHR43687:SF3">
    <property type="entry name" value="4FE-4S FERREDOXIN-TYPE DOMAIN-CONTAINING PROTEIN"/>
    <property type="match status" value="1"/>
</dbReference>
<dbReference type="KEGG" id="tem:JW646_00110"/>
<dbReference type="InterPro" id="IPR026816">
    <property type="entry name" value="Flavodoxin_dom"/>
</dbReference>
<dbReference type="InterPro" id="IPR050572">
    <property type="entry name" value="Fe-S_Ferredoxin"/>
</dbReference>
<dbReference type="InterPro" id="IPR001226">
    <property type="entry name" value="Flavodoxin_CS"/>
</dbReference>
<dbReference type="GO" id="GO:0009055">
    <property type="term" value="F:electron transfer activity"/>
    <property type="evidence" value="ECO:0007669"/>
    <property type="project" value="InterPro"/>
</dbReference>
<evidence type="ECO:0000256" key="3">
    <source>
        <dbReference type="ARBA" id="ARBA00023004"/>
    </source>
</evidence>
<dbReference type="Proteomes" id="UP001198983">
    <property type="component" value="Chromosome"/>
</dbReference>
<dbReference type="GO" id="GO:0051539">
    <property type="term" value="F:4 iron, 4 sulfur cluster binding"/>
    <property type="evidence" value="ECO:0007669"/>
    <property type="project" value="UniProtKB-KW"/>
</dbReference>
<dbReference type="PROSITE" id="PS51379">
    <property type="entry name" value="4FE4S_FER_2"/>
    <property type="match status" value="2"/>
</dbReference>
<dbReference type="PROSITE" id="PS00198">
    <property type="entry name" value="4FE4S_FER_1"/>
    <property type="match status" value="2"/>
</dbReference>
<dbReference type="InterPro" id="IPR029039">
    <property type="entry name" value="Flavoprotein-like_sf"/>
</dbReference>
<feature type="domain" description="4Fe-4S ferredoxin-type" evidence="5">
    <location>
        <begin position="219"/>
        <end position="242"/>
    </location>
</feature>
<organism evidence="6 7">
    <name type="scientific">Terrisporobacter hibernicus</name>
    <dbReference type="NCBI Taxonomy" id="2813371"/>
    <lineage>
        <taxon>Bacteria</taxon>
        <taxon>Bacillati</taxon>
        <taxon>Bacillota</taxon>
        <taxon>Clostridia</taxon>
        <taxon>Peptostreptococcales</taxon>
        <taxon>Peptostreptococcaceae</taxon>
        <taxon>Terrisporobacter</taxon>
    </lineage>
</organism>
<keyword evidence="1" id="KW-0004">4Fe-4S</keyword>
<accession>A0AAX2ZGE3</accession>
<evidence type="ECO:0000256" key="1">
    <source>
        <dbReference type="ARBA" id="ARBA00022485"/>
    </source>
</evidence>
<dbReference type="InterPro" id="IPR017896">
    <property type="entry name" value="4Fe4S_Fe-S-bd"/>
</dbReference>